<dbReference type="EMBL" id="HBFS01002097">
    <property type="protein sequence ID" value="CAD8908272.1"/>
    <property type="molecule type" value="Transcribed_RNA"/>
</dbReference>
<dbReference type="InterPro" id="IPR009060">
    <property type="entry name" value="UBA-like_sf"/>
</dbReference>
<dbReference type="Gene3D" id="1.10.8.10">
    <property type="entry name" value="DNA helicase RuvA subunit, C-terminal domain"/>
    <property type="match status" value="1"/>
</dbReference>
<feature type="region of interest" description="Disordered" evidence="1">
    <location>
        <begin position="247"/>
        <end position="286"/>
    </location>
</feature>
<name>A0A7S1G3A3_9STRA</name>
<evidence type="ECO:0000313" key="3">
    <source>
        <dbReference type="EMBL" id="CAD8908272.1"/>
    </source>
</evidence>
<dbReference type="GO" id="GO:0043130">
    <property type="term" value="F:ubiquitin binding"/>
    <property type="evidence" value="ECO:0007669"/>
    <property type="project" value="InterPro"/>
</dbReference>
<dbReference type="AlphaFoldDB" id="A0A7S1G3A3"/>
<feature type="region of interest" description="Disordered" evidence="1">
    <location>
        <begin position="147"/>
        <end position="201"/>
    </location>
</feature>
<evidence type="ECO:0000256" key="1">
    <source>
        <dbReference type="SAM" id="MobiDB-lite"/>
    </source>
</evidence>
<feature type="compositionally biased region" description="Basic and acidic residues" evidence="1">
    <location>
        <begin position="341"/>
        <end position="350"/>
    </location>
</feature>
<proteinExistence type="predicted"/>
<gene>
    <name evidence="3" type="ORF">BSP0115_LOCUS1476</name>
</gene>
<dbReference type="InterPro" id="IPR003892">
    <property type="entry name" value="CUE"/>
</dbReference>
<dbReference type="PANTHER" id="PTHR13467:SF3">
    <property type="entry name" value="CUE DOMAIN-CONTAINING PROTEIN 1"/>
    <property type="match status" value="1"/>
</dbReference>
<evidence type="ECO:0000259" key="2">
    <source>
        <dbReference type="PROSITE" id="PS51140"/>
    </source>
</evidence>
<protein>
    <recommendedName>
        <fullName evidence="2">CUE domain-containing protein</fullName>
    </recommendedName>
</protein>
<feature type="compositionally biased region" description="Low complexity" evidence="1">
    <location>
        <begin position="147"/>
        <end position="167"/>
    </location>
</feature>
<dbReference type="PROSITE" id="PS51140">
    <property type="entry name" value="CUE"/>
    <property type="match status" value="1"/>
</dbReference>
<dbReference type="InterPro" id="IPR040192">
    <property type="entry name" value="CUEDC1"/>
</dbReference>
<dbReference type="SUPFAM" id="SSF46934">
    <property type="entry name" value="UBA-like"/>
    <property type="match status" value="1"/>
</dbReference>
<dbReference type="PANTHER" id="PTHR13467">
    <property type="entry name" value="CUE DOMAIN CONTAINING PROTEIN 1"/>
    <property type="match status" value="1"/>
</dbReference>
<feature type="compositionally biased region" description="Basic and acidic residues" evidence="1">
    <location>
        <begin position="261"/>
        <end position="277"/>
    </location>
</feature>
<sequence>MATTDMTFDEAVSNLQMMFEGIDRELISALLTANGGHMERTVEQLLELDSTAGGAPPAPPAPARRDAAPRAEALLDFGADADVDAAAVSAAAPPAPPVLRAASSSGSHVDPEAAAAVTAALGPEAAAAAMAAEESLYYPDGGISDAAPAAAAPSRASSSSGGRRAAGSGDGGGRRWRHPLPDDFLRVPGRGGDGDGTPSGQMVGDEMVAQMFADELFVQQLMSHPEFADYLDDEVYETDEFGAVVPGRGGDVAARQRRRRPTGEQRPRAGSEARRTTGESFASKLSEMGNDVKRKFNTLMLRFGRNTGGGVGGSTARPAAGRGYATLDADEADGEGSSLLARDDGVELRGRGGGGAVDMGAIGVASDDESDDEGGLTRRRKDD</sequence>
<feature type="domain" description="CUE" evidence="2">
    <location>
        <begin position="7"/>
        <end position="50"/>
    </location>
</feature>
<accession>A0A7S1G3A3</accession>
<feature type="region of interest" description="Disordered" evidence="1">
    <location>
        <begin position="329"/>
        <end position="383"/>
    </location>
</feature>
<dbReference type="Pfam" id="PF02845">
    <property type="entry name" value="CUE"/>
    <property type="match status" value="1"/>
</dbReference>
<organism evidence="3">
    <name type="scientific">Bicosoecida sp. CB-2014</name>
    <dbReference type="NCBI Taxonomy" id="1486930"/>
    <lineage>
        <taxon>Eukaryota</taxon>
        <taxon>Sar</taxon>
        <taxon>Stramenopiles</taxon>
        <taxon>Bigyra</taxon>
        <taxon>Opalozoa</taxon>
        <taxon>Bicosoecida</taxon>
    </lineage>
</organism>
<reference evidence="3" key="1">
    <citation type="submission" date="2021-01" db="EMBL/GenBank/DDBJ databases">
        <authorList>
            <person name="Corre E."/>
            <person name="Pelletier E."/>
            <person name="Niang G."/>
            <person name="Scheremetjew M."/>
            <person name="Finn R."/>
            <person name="Kale V."/>
            <person name="Holt S."/>
            <person name="Cochrane G."/>
            <person name="Meng A."/>
            <person name="Brown T."/>
            <person name="Cohen L."/>
        </authorList>
    </citation>
    <scope>NUCLEOTIDE SEQUENCE</scope>
    <source>
        <strain evidence="3">Ms1</strain>
    </source>
</reference>